<evidence type="ECO:0000313" key="2">
    <source>
        <dbReference type="EMBL" id="KAK4760403.1"/>
    </source>
</evidence>
<evidence type="ECO:0000256" key="1">
    <source>
        <dbReference type="SAM" id="Phobius"/>
    </source>
</evidence>
<sequence length="99" mass="10754">MCLLERQYLESAWTSIPGLGPVAILVGGGAASYRPSYFAAGGFSALAASPPSTAVFFLSFFSLFRMNRKRKKIRISTTITIAAIAHLGTEDEEEYNDDD</sequence>
<dbReference type="EMBL" id="JAXIOK010000010">
    <property type="protein sequence ID" value="KAK4760403.1"/>
    <property type="molecule type" value="Genomic_DNA"/>
</dbReference>
<name>A0AAN7K9L0_9MYRT</name>
<evidence type="ECO:0008006" key="4">
    <source>
        <dbReference type="Google" id="ProtNLM"/>
    </source>
</evidence>
<keyword evidence="1" id="KW-1133">Transmembrane helix</keyword>
<dbReference type="Proteomes" id="UP001345219">
    <property type="component" value="Chromosome 5"/>
</dbReference>
<evidence type="ECO:0000313" key="3">
    <source>
        <dbReference type="Proteomes" id="UP001345219"/>
    </source>
</evidence>
<accession>A0AAN7K9L0</accession>
<protein>
    <recommendedName>
        <fullName evidence="4">Transmembrane protein</fullName>
    </recommendedName>
</protein>
<keyword evidence="3" id="KW-1185">Reference proteome</keyword>
<reference evidence="2 3" key="1">
    <citation type="journal article" date="2023" name="Hortic Res">
        <title>Pangenome of water caltrop reveals structural variations and asymmetric subgenome divergence after allopolyploidization.</title>
        <authorList>
            <person name="Zhang X."/>
            <person name="Chen Y."/>
            <person name="Wang L."/>
            <person name="Yuan Y."/>
            <person name="Fang M."/>
            <person name="Shi L."/>
            <person name="Lu R."/>
            <person name="Comes H.P."/>
            <person name="Ma Y."/>
            <person name="Chen Y."/>
            <person name="Huang G."/>
            <person name="Zhou Y."/>
            <person name="Zheng Z."/>
            <person name="Qiu Y."/>
        </authorList>
    </citation>
    <scope>NUCLEOTIDE SEQUENCE [LARGE SCALE GENOMIC DNA]</scope>
    <source>
        <tissue evidence="2">Roots</tissue>
    </source>
</reference>
<proteinExistence type="predicted"/>
<dbReference type="AlphaFoldDB" id="A0AAN7K9L0"/>
<feature type="transmembrane region" description="Helical" evidence="1">
    <location>
        <begin position="12"/>
        <end position="31"/>
    </location>
</feature>
<organism evidence="2 3">
    <name type="scientific">Trapa incisa</name>
    <dbReference type="NCBI Taxonomy" id="236973"/>
    <lineage>
        <taxon>Eukaryota</taxon>
        <taxon>Viridiplantae</taxon>
        <taxon>Streptophyta</taxon>
        <taxon>Embryophyta</taxon>
        <taxon>Tracheophyta</taxon>
        <taxon>Spermatophyta</taxon>
        <taxon>Magnoliopsida</taxon>
        <taxon>eudicotyledons</taxon>
        <taxon>Gunneridae</taxon>
        <taxon>Pentapetalae</taxon>
        <taxon>rosids</taxon>
        <taxon>malvids</taxon>
        <taxon>Myrtales</taxon>
        <taxon>Lythraceae</taxon>
        <taxon>Trapa</taxon>
    </lineage>
</organism>
<gene>
    <name evidence="2" type="ORF">SAY87_005296</name>
</gene>
<keyword evidence="1" id="KW-0472">Membrane</keyword>
<comment type="caution">
    <text evidence="2">The sequence shown here is derived from an EMBL/GenBank/DDBJ whole genome shotgun (WGS) entry which is preliminary data.</text>
</comment>
<feature type="transmembrane region" description="Helical" evidence="1">
    <location>
        <begin position="37"/>
        <end position="64"/>
    </location>
</feature>
<keyword evidence="1" id="KW-0812">Transmembrane</keyword>